<comment type="subcellular location">
    <subcellularLocation>
        <location evidence="2">Cell envelope</location>
    </subcellularLocation>
</comment>
<accession>A0A5A9XEL8</accession>
<feature type="domain" description="Tetrahaem cytochrome" evidence="9">
    <location>
        <begin position="32"/>
        <end position="109"/>
    </location>
</feature>
<evidence type="ECO:0000256" key="8">
    <source>
        <dbReference type="SAM" id="SignalP"/>
    </source>
</evidence>
<evidence type="ECO:0000313" key="11">
    <source>
        <dbReference type="Proteomes" id="UP000324298"/>
    </source>
</evidence>
<evidence type="ECO:0000256" key="5">
    <source>
        <dbReference type="ARBA" id="ARBA00022723"/>
    </source>
</evidence>
<dbReference type="OrthoDB" id="9814800at2"/>
<dbReference type="GO" id="GO:0030313">
    <property type="term" value="C:cell envelope"/>
    <property type="evidence" value="ECO:0007669"/>
    <property type="project" value="UniProtKB-SubCell"/>
</dbReference>
<evidence type="ECO:0000256" key="3">
    <source>
        <dbReference type="ARBA" id="ARBA00022448"/>
    </source>
</evidence>
<dbReference type="Gene3D" id="1.10.1130.10">
    <property type="entry name" value="Flavocytochrome C3, Chain A"/>
    <property type="match status" value="1"/>
</dbReference>
<keyword evidence="8" id="KW-0732">Signal</keyword>
<dbReference type="AlphaFoldDB" id="A0A5A9XEL8"/>
<proteinExistence type="predicted"/>
<dbReference type="InterPro" id="IPR012286">
    <property type="entry name" value="Tetrahaem_cytochrome"/>
</dbReference>
<evidence type="ECO:0000256" key="2">
    <source>
        <dbReference type="ARBA" id="ARBA00004196"/>
    </source>
</evidence>
<dbReference type="SUPFAM" id="SSF48695">
    <property type="entry name" value="Multiheme cytochromes"/>
    <property type="match status" value="1"/>
</dbReference>
<evidence type="ECO:0000256" key="6">
    <source>
        <dbReference type="ARBA" id="ARBA00022982"/>
    </source>
</evidence>
<sequence>MKSKTIMILAAVCAVCFAGIPAFSGDFLADKHKAAGLDCKDCHGDKDKSDGVDMDKCLSCHDSYAKLKLSPRTMKLHPNPHDGHYPDLDCNNCHHGHKALEIYCDQCHKK</sequence>
<evidence type="ECO:0000313" key="10">
    <source>
        <dbReference type="EMBL" id="KAA0891360.1"/>
    </source>
</evidence>
<dbReference type="EMBL" id="SRSD01000006">
    <property type="protein sequence ID" value="KAA0891360.1"/>
    <property type="molecule type" value="Genomic_DNA"/>
</dbReference>
<dbReference type="GO" id="GO:0046872">
    <property type="term" value="F:metal ion binding"/>
    <property type="evidence" value="ECO:0007669"/>
    <property type="project" value="UniProtKB-KW"/>
</dbReference>
<reference evidence="10 11" key="1">
    <citation type="submission" date="2019-04" db="EMBL/GenBank/DDBJ databases">
        <title>Geobacter ruber sp. nov., ferric-reducing bacteria isolated from paddy soil.</title>
        <authorList>
            <person name="Xu Z."/>
            <person name="Masuda Y."/>
            <person name="Itoh H."/>
            <person name="Senoo K."/>
        </authorList>
    </citation>
    <scope>NUCLEOTIDE SEQUENCE [LARGE SCALE GENOMIC DNA]</scope>
    <source>
        <strain evidence="10 11">Red88</strain>
    </source>
</reference>
<keyword evidence="4" id="KW-0349">Heme</keyword>
<keyword evidence="7" id="KW-0408">Iron</keyword>
<evidence type="ECO:0000256" key="7">
    <source>
        <dbReference type="ARBA" id="ARBA00023004"/>
    </source>
</evidence>
<protein>
    <recommendedName>
        <fullName evidence="9">Tetrahaem cytochrome domain-containing protein</fullName>
    </recommendedName>
</protein>
<comment type="cofactor">
    <cofactor evidence="1">
        <name>heme c</name>
        <dbReference type="ChEBI" id="CHEBI:61717"/>
    </cofactor>
</comment>
<evidence type="ECO:0000256" key="1">
    <source>
        <dbReference type="ARBA" id="ARBA00001926"/>
    </source>
</evidence>
<feature type="chain" id="PRO_5022807134" description="Tetrahaem cytochrome domain-containing protein" evidence="8">
    <location>
        <begin position="25"/>
        <end position="110"/>
    </location>
</feature>
<dbReference type="Proteomes" id="UP000324298">
    <property type="component" value="Unassembled WGS sequence"/>
</dbReference>
<keyword evidence="6" id="KW-0249">Electron transport</keyword>
<keyword evidence="5" id="KW-0479">Metal-binding</keyword>
<gene>
    <name evidence="10" type="ORF">ET418_11290</name>
</gene>
<evidence type="ECO:0000259" key="9">
    <source>
        <dbReference type="Pfam" id="PF14537"/>
    </source>
</evidence>
<comment type="caution">
    <text evidence="10">The sequence shown here is derived from an EMBL/GenBank/DDBJ whole genome shotgun (WGS) entry which is preliminary data.</text>
</comment>
<feature type="signal peptide" evidence="8">
    <location>
        <begin position="1"/>
        <end position="24"/>
    </location>
</feature>
<keyword evidence="3" id="KW-0813">Transport</keyword>
<name>A0A5A9XEL8_9BACT</name>
<dbReference type="InterPro" id="IPR036280">
    <property type="entry name" value="Multihaem_cyt_sf"/>
</dbReference>
<dbReference type="Pfam" id="PF14537">
    <property type="entry name" value="Cytochrom_c3_2"/>
    <property type="match status" value="1"/>
</dbReference>
<dbReference type="RefSeq" id="WP_149307723.1">
    <property type="nucleotide sequence ID" value="NZ_SRSD01000006.1"/>
</dbReference>
<organism evidence="10 11">
    <name type="scientific">Oryzomonas rubra</name>
    <dbReference type="NCBI Taxonomy" id="2509454"/>
    <lineage>
        <taxon>Bacteria</taxon>
        <taxon>Pseudomonadati</taxon>
        <taxon>Thermodesulfobacteriota</taxon>
        <taxon>Desulfuromonadia</taxon>
        <taxon>Geobacterales</taxon>
        <taxon>Geobacteraceae</taxon>
        <taxon>Oryzomonas</taxon>
    </lineage>
</organism>
<keyword evidence="11" id="KW-1185">Reference proteome</keyword>
<evidence type="ECO:0000256" key="4">
    <source>
        <dbReference type="ARBA" id="ARBA00022617"/>
    </source>
</evidence>